<keyword evidence="3" id="KW-1185">Reference proteome</keyword>
<feature type="region of interest" description="Disordered" evidence="1">
    <location>
        <begin position="142"/>
        <end position="166"/>
    </location>
</feature>
<dbReference type="AlphaFoldDB" id="A0AAW0T3H8"/>
<gene>
    <name evidence="2" type="ORF">O3P69_015269</name>
</gene>
<proteinExistence type="predicted"/>
<feature type="compositionally biased region" description="Basic and acidic residues" evidence="1">
    <location>
        <begin position="142"/>
        <end position="153"/>
    </location>
</feature>
<dbReference type="Proteomes" id="UP001487740">
    <property type="component" value="Unassembled WGS sequence"/>
</dbReference>
<reference evidence="2 3" key="1">
    <citation type="submission" date="2023-03" db="EMBL/GenBank/DDBJ databases">
        <title>High-quality genome of Scylla paramamosain provides insights in environmental adaptation.</title>
        <authorList>
            <person name="Zhang L."/>
        </authorList>
    </citation>
    <scope>NUCLEOTIDE SEQUENCE [LARGE SCALE GENOMIC DNA]</scope>
    <source>
        <strain evidence="2">LZ_2023a</strain>
        <tissue evidence="2">Muscle</tissue>
    </source>
</reference>
<evidence type="ECO:0000256" key="1">
    <source>
        <dbReference type="SAM" id="MobiDB-lite"/>
    </source>
</evidence>
<sequence>MEPLPPSASSVIHVLQSASSVQSTLQVSEILHLRDISSDEGFPRIVLMSSDTVSLPSLISRPASKIPLPSPLTSPISAEVRGGAWLELEQEHQGTRLSQFNFSPTLLVHFQTGTRLSQFNFSPTLLVRFQTRFLFQANVRKERKEEFPSKDDPSTTSIRLDSSRRR</sequence>
<dbReference type="EMBL" id="JARAKH010000039">
    <property type="protein sequence ID" value="KAK8382219.1"/>
    <property type="molecule type" value="Genomic_DNA"/>
</dbReference>
<evidence type="ECO:0000313" key="2">
    <source>
        <dbReference type="EMBL" id="KAK8382219.1"/>
    </source>
</evidence>
<accession>A0AAW0T3H8</accession>
<protein>
    <submittedName>
        <fullName evidence="2">Uncharacterized protein</fullName>
    </submittedName>
</protein>
<comment type="caution">
    <text evidence="2">The sequence shown here is derived from an EMBL/GenBank/DDBJ whole genome shotgun (WGS) entry which is preliminary data.</text>
</comment>
<evidence type="ECO:0000313" key="3">
    <source>
        <dbReference type="Proteomes" id="UP001487740"/>
    </source>
</evidence>
<organism evidence="2 3">
    <name type="scientific">Scylla paramamosain</name>
    <name type="common">Mud crab</name>
    <dbReference type="NCBI Taxonomy" id="85552"/>
    <lineage>
        <taxon>Eukaryota</taxon>
        <taxon>Metazoa</taxon>
        <taxon>Ecdysozoa</taxon>
        <taxon>Arthropoda</taxon>
        <taxon>Crustacea</taxon>
        <taxon>Multicrustacea</taxon>
        <taxon>Malacostraca</taxon>
        <taxon>Eumalacostraca</taxon>
        <taxon>Eucarida</taxon>
        <taxon>Decapoda</taxon>
        <taxon>Pleocyemata</taxon>
        <taxon>Brachyura</taxon>
        <taxon>Eubrachyura</taxon>
        <taxon>Portunoidea</taxon>
        <taxon>Portunidae</taxon>
        <taxon>Portuninae</taxon>
        <taxon>Scylla</taxon>
    </lineage>
</organism>
<name>A0AAW0T3H8_SCYPA</name>